<accession>A0ABQ1P1V9</accession>
<proteinExistence type="predicted"/>
<organism evidence="2 3">
    <name type="scientific">Halopseudomonas salina</name>
    <dbReference type="NCBI Taxonomy" id="1323744"/>
    <lineage>
        <taxon>Bacteria</taxon>
        <taxon>Pseudomonadati</taxon>
        <taxon>Pseudomonadota</taxon>
        <taxon>Gammaproteobacteria</taxon>
        <taxon>Pseudomonadales</taxon>
        <taxon>Pseudomonadaceae</taxon>
        <taxon>Halopseudomonas</taxon>
    </lineage>
</organism>
<evidence type="ECO:0000313" key="3">
    <source>
        <dbReference type="Proteomes" id="UP000638188"/>
    </source>
</evidence>
<keyword evidence="1" id="KW-1133">Transmembrane helix</keyword>
<evidence type="ECO:0000313" key="2">
    <source>
        <dbReference type="EMBL" id="GGC87416.1"/>
    </source>
</evidence>
<dbReference type="EMBL" id="BMFF01000001">
    <property type="protein sequence ID" value="GGC87416.1"/>
    <property type="molecule type" value="Genomic_DNA"/>
</dbReference>
<feature type="transmembrane region" description="Helical" evidence="1">
    <location>
        <begin position="96"/>
        <end position="119"/>
    </location>
</feature>
<keyword evidence="3" id="KW-1185">Reference proteome</keyword>
<keyword evidence="1" id="KW-0472">Membrane</keyword>
<keyword evidence="1" id="KW-0812">Transmembrane</keyword>
<reference evidence="3" key="1">
    <citation type="journal article" date="2019" name="Int. J. Syst. Evol. Microbiol.">
        <title>The Global Catalogue of Microorganisms (GCM) 10K type strain sequencing project: providing services to taxonomists for standard genome sequencing and annotation.</title>
        <authorList>
            <consortium name="The Broad Institute Genomics Platform"/>
            <consortium name="The Broad Institute Genome Sequencing Center for Infectious Disease"/>
            <person name="Wu L."/>
            <person name="Ma J."/>
        </authorList>
    </citation>
    <scope>NUCLEOTIDE SEQUENCE [LARGE SCALE GENOMIC DNA]</scope>
    <source>
        <strain evidence="3">CGMCC 1.12482</strain>
    </source>
</reference>
<comment type="caution">
    <text evidence="2">The sequence shown here is derived from an EMBL/GenBank/DDBJ whole genome shotgun (WGS) entry which is preliminary data.</text>
</comment>
<sequence>MECPKCRYEPTMAEQAESPGICPKCGVVYAKVQAQRNGKGGVTQGPSIASQMAATARPSPPRAVSNDNELVAIDGEVVVTGVQIPFFSLIWLMTKIILAALPAMMLAAFIVFLLVTFFGSAISSFNQYSGASATPPSAISAEALRSRAAATARSGGAESCEIMQELGGAIMTGHQGGMPMANAISAVKGNGEHSDEILSTLVTSAYKRPRHPTSLERQEQIDTFKRETYDWCVENSFY</sequence>
<name>A0ABQ1P1V9_9GAMM</name>
<evidence type="ECO:0000256" key="1">
    <source>
        <dbReference type="SAM" id="Phobius"/>
    </source>
</evidence>
<protein>
    <submittedName>
        <fullName evidence="2">Uncharacterized protein</fullName>
    </submittedName>
</protein>
<dbReference type="Proteomes" id="UP000638188">
    <property type="component" value="Unassembled WGS sequence"/>
</dbReference>
<dbReference type="RefSeq" id="WP_150277520.1">
    <property type="nucleotide sequence ID" value="NZ_BMFF01000001.1"/>
</dbReference>
<gene>
    <name evidence="2" type="ORF">GCM10007418_03960</name>
</gene>